<organism evidence="1 2">
    <name type="scientific">Helicobacter pullorum</name>
    <dbReference type="NCBI Taxonomy" id="35818"/>
    <lineage>
        <taxon>Bacteria</taxon>
        <taxon>Pseudomonadati</taxon>
        <taxon>Campylobacterota</taxon>
        <taxon>Epsilonproteobacteria</taxon>
        <taxon>Campylobacterales</taxon>
        <taxon>Helicobacteraceae</taxon>
        <taxon>Helicobacter</taxon>
    </lineage>
</organism>
<keyword evidence="1" id="KW-0808">Transferase</keyword>
<name>A0A377PYP6_9HELI</name>
<dbReference type="Gene3D" id="3.90.550.10">
    <property type="entry name" value="Spore Coat Polysaccharide Biosynthesis Protein SpsA, Chain A"/>
    <property type="match status" value="1"/>
</dbReference>
<dbReference type="AlphaFoldDB" id="A0A377PYP6"/>
<accession>A0A377PYP6</accession>
<dbReference type="InterPro" id="IPR029044">
    <property type="entry name" value="Nucleotide-diphossugar_trans"/>
</dbReference>
<proteinExistence type="predicted"/>
<evidence type="ECO:0000313" key="2">
    <source>
        <dbReference type="Proteomes" id="UP000255269"/>
    </source>
</evidence>
<dbReference type="RefSeq" id="WP_115056718.1">
    <property type="nucleotide sequence ID" value="NZ_UGJF01000001.1"/>
</dbReference>
<dbReference type="Pfam" id="PF01501">
    <property type="entry name" value="Glyco_transf_8"/>
    <property type="match status" value="1"/>
</dbReference>
<evidence type="ECO:0000313" key="1">
    <source>
        <dbReference type="EMBL" id="STQ87604.1"/>
    </source>
</evidence>
<dbReference type="GO" id="GO:0016757">
    <property type="term" value="F:glycosyltransferase activity"/>
    <property type="evidence" value="ECO:0007669"/>
    <property type="project" value="InterPro"/>
</dbReference>
<dbReference type="EMBL" id="UGJF01000001">
    <property type="protein sequence ID" value="STQ87604.1"/>
    <property type="molecule type" value="Genomic_DNA"/>
</dbReference>
<dbReference type="InterPro" id="IPR002495">
    <property type="entry name" value="Glyco_trans_8"/>
</dbReference>
<protein>
    <submittedName>
        <fullName evidence="1">Glycosyl transferase family 8</fullName>
    </submittedName>
</protein>
<dbReference type="Proteomes" id="UP000255269">
    <property type="component" value="Unassembled WGS sequence"/>
</dbReference>
<reference evidence="1 2" key="1">
    <citation type="submission" date="2018-06" db="EMBL/GenBank/DDBJ databases">
        <authorList>
            <consortium name="Pathogen Informatics"/>
            <person name="Doyle S."/>
        </authorList>
    </citation>
    <scope>NUCLEOTIDE SEQUENCE [LARGE SCALE GENOMIC DNA]</scope>
    <source>
        <strain evidence="1 2">NCTC13156</strain>
    </source>
</reference>
<dbReference type="SUPFAM" id="SSF53448">
    <property type="entry name" value="Nucleotide-diphospho-sugar transferases"/>
    <property type="match status" value="1"/>
</dbReference>
<sequence length="420" mass="49817">MKKYKFGILLAATKDSSFTLGTMIANIKDKMGDFVDIFYIIHDGFSLEDMEAMKKLSKNSEIVFSEFTQETFMENFRKFGGNALKFNFSSGFLERWTHMVYACFEVFRFLEECESILYLDFDILILKGMEHLAKLKEQGISIAADRGKKRLNEVYPHYNGEFANNPIYRSGSVLVNDTILDPKECYAFVYQKSADVAYGLNDQGILSLLIYEKNLKTQNLGKEYVGSVHWLSNDEVYFVHAYGRDNRFWNNRLCHQIWREWEEYYNVWLKAGGSPYKGGFVANTTYGYERVRFHLTYKIGYAVIEIQRNLKSKWEYLKLPLIMIKITLKHKRKLREYHKKIQEFPHLKLPPLSAYDYNQILQEKQSIPYRLGEAILEFYREWWKFDIFRLYRKINAIKKEAQLRFKNQNASKPSKIHLSK</sequence>
<gene>
    <name evidence="1" type="ORF">NCTC13156_00423</name>
</gene>